<dbReference type="Proteomes" id="UP000192578">
    <property type="component" value="Unassembled WGS sequence"/>
</dbReference>
<keyword evidence="2" id="KW-1185">Reference proteome</keyword>
<accession>A0A1W0WC44</accession>
<name>A0A1W0WC44_HYPEX</name>
<sequence length="91" mass="10050">MSPFPDYNQEGNIGLVKASIYVRVEPDLRATLKFSAPTSKMSAVYPSKKLVLNDVDGSTLRLILDFIASGDITRIDRTMPESSSGWRIKTA</sequence>
<proteinExistence type="predicted"/>
<protein>
    <submittedName>
        <fullName evidence="1">Uncharacterized protein</fullName>
    </submittedName>
</protein>
<comment type="caution">
    <text evidence="1">The sequence shown here is derived from an EMBL/GenBank/DDBJ whole genome shotgun (WGS) entry which is preliminary data.</text>
</comment>
<evidence type="ECO:0000313" key="2">
    <source>
        <dbReference type="Proteomes" id="UP000192578"/>
    </source>
</evidence>
<dbReference type="AlphaFoldDB" id="A0A1W0WC44"/>
<organism evidence="1 2">
    <name type="scientific">Hypsibius exemplaris</name>
    <name type="common">Freshwater tardigrade</name>
    <dbReference type="NCBI Taxonomy" id="2072580"/>
    <lineage>
        <taxon>Eukaryota</taxon>
        <taxon>Metazoa</taxon>
        <taxon>Ecdysozoa</taxon>
        <taxon>Tardigrada</taxon>
        <taxon>Eutardigrada</taxon>
        <taxon>Parachela</taxon>
        <taxon>Hypsibioidea</taxon>
        <taxon>Hypsibiidae</taxon>
        <taxon>Hypsibius</taxon>
    </lineage>
</organism>
<evidence type="ECO:0000313" key="1">
    <source>
        <dbReference type="EMBL" id="OQV12774.1"/>
    </source>
</evidence>
<dbReference type="EMBL" id="MTYJ01000137">
    <property type="protein sequence ID" value="OQV12774.1"/>
    <property type="molecule type" value="Genomic_DNA"/>
</dbReference>
<gene>
    <name evidence="1" type="ORF">BV898_13003</name>
</gene>
<reference evidence="2" key="1">
    <citation type="submission" date="2017-01" db="EMBL/GenBank/DDBJ databases">
        <title>Comparative genomics of anhydrobiosis in the tardigrade Hypsibius dujardini.</title>
        <authorList>
            <person name="Yoshida Y."/>
            <person name="Koutsovoulos G."/>
            <person name="Laetsch D."/>
            <person name="Stevens L."/>
            <person name="Kumar S."/>
            <person name="Horikawa D."/>
            <person name="Ishino K."/>
            <person name="Komine S."/>
            <person name="Tomita M."/>
            <person name="Blaxter M."/>
            <person name="Arakawa K."/>
        </authorList>
    </citation>
    <scope>NUCLEOTIDE SEQUENCE [LARGE SCALE GENOMIC DNA]</scope>
    <source>
        <strain evidence="2">Z151</strain>
    </source>
</reference>